<evidence type="ECO:0000256" key="2">
    <source>
        <dbReference type="ARBA" id="ARBA00022679"/>
    </source>
</evidence>
<dbReference type="Gene3D" id="3.30.559.10">
    <property type="entry name" value="Chloramphenicol acetyltransferase-like domain"/>
    <property type="match status" value="1"/>
</dbReference>
<name>A0A2C8Y5S1_9MICO</name>
<dbReference type="InterPro" id="IPR050743">
    <property type="entry name" value="2-oxoacid_DH_E2_comp"/>
</dbReference>
<dbReference type="GO" id="GO:0031405">
    <property type="term" value="F:lipoic acid binding"/>
    <property type="evidence" value="ECO:0007669"/>
    <property type="project" value="TreeGrafter"/>
</dbReference>
<evidence type="ECO:0000313" key="5">
    <source>
        <dbReference type="EMBL" id="SOE45511.1"/>
    </source>
</evidence>
<accession>A0A2C8Y5S1</accession>
<dbReference type="PANTHER" id="PTHR43178:SF5">
    <property type="entry name" value="LIPOAMIDE ACYLTRANSFERASE COMPONENT OF BRANCHED-CHAIN ALPHA-KETO ACID DEHYDROGENASE COMPLEX, MITOCHONDRIAL"/>
    <property type="match status" value="1"/>
</dbReference>
<proteinExistence type="predicted"/>
<organism evidence="5 6">
    <name type="scientific">Salinibacterium xinjiangense</name>
    <dbReference type="NCBI Taxonomy" id="386302"/>
    <lineage>
        <taxon>Bacteria</taxon>
        <taxon>Bacillati</taxon>
        <taxon>Actinomycetota</taxon>
        <taxon>Actinomycetes</taxon>
        <taxon>Micrococcales</taxon>
        <taxon>Microbacteriaceae</taxon>
        <taxon>Salinibacterium</taxon>
    </lineage>
</organism>
<gene>
    <name evidence="5" type="ORF">SAMN06296378_0026</name>
</gene>
<dbReference type="Proteomes" id="UP000219440">
    <property type="component" value="Unassembled WGS sequence"/>
</dbReference>
<dbReference type="InterPro" id="IPR001078">
    <property type="entry name" value="2-oxoacid_DH_actylTfrase"/>
</dbReference>
<dbReference type="AlphaFoldDB" id="A0A2C8Y5S1"/>
<comment type="cofactor">
    <cofactor evidence="1">
        <name>(R)-lipoate</name>
        <dbReference type="ChEBI" id="CHEBI:83088"/>
    </cofactor>
</comment>
<evidence type="ECO:0000313" key="6">
    <source>
        <dbReference type="Proteomes" id="UP000219440"/>
    </source>
</evidence>
<dbReference type="RefSeq" id="WP_097059245.1">
    <property type="nucleotide sequence ID" value="NZ_BMLC01000002.1"/>
</dbReference>
<evidence type="ECO:0000256" key="3">
    <source>
        <dbReference type="ARBA" id="ARBA00023315"/>
    </source>
</evidence>
<dbReference type="OrthoDB" id="9805770at2"/>
<keyword evidence="2 5" id="KW-0808">Transferase</keyword>
<evidence type="ECO:0000256" key="1">
    <source>
        <dbReference type="ARBA" id="ARBA00001938"/>
    </source>
</evidence>
<dbReference type="SUPFAM" id="SSF52777">
    <property type="entry name" value="CoA-dependent acyltransferases"/>
    <property type="match status" value="1"/>
</dbReference>
<dbReference type="InterPro" id="IPR023213">
    <property type="entry name" value="CAT-like_dom_sf"/>
</dbReference>
<dbReference type="Pfam" id="PF00198">
    <property type="entry name" value="2-oxoacid_dh"/>
    <property type="match status" value="1"/>
</dbReference>
<dbReference type="GO" id="GO:0005737">
    <property type="term" value="C:cytoplasm"/>
    <property type="evidence" value="ECO:0007669"/>
    <property type="project" value="TreeGrafter"/>
</dbReference>
<feature type="domain" description="2-oxoacid dehydrogenase acyltransferase catalytic" evidence="4">
    <location>
        <begin position="12"/>
        <end position="222"/>
    </location>
</feature>
<keyword evidence="6" id="KW-1185">Reference proteome</keyword>
<dbReference type="EMBL" id="OCST01000001">
    <property type="protein sequence ID" value="SOE45511.1"/>
    <property type="molecule type" value="Genomic_DNA"/>
</dbReference>
<dbReference type="GO" id="GO:0016407">
    <property type="term" value="F:acetyltransferase activity"/>
    <property type="evidence" value="ECO:0007669"/>
    <property type="project" value="TreeGrafter"/>
</dbReference>
<reference evidence="5 6" key="1">
    <citation type="submission" date="2017-09" db="EMBL/GenBank/DDBJ databases">
        <authorList>
            <person name="Ehlers B."/>
            <person name="Leendertz F.H."/>
        </authorList>
    </citation>
    <scope>NUCLEOTIDE SEQUENCE [LARGE SCALE GENOMIC DNA]</scope>
    <source>
        <strain evidence="5 6">CGMCC 1.05381</strain>
    </source>
</reference>
<keyword evidence="3 5" id="KW-0012">Acyltransferase</keyword>
<sequence>MANTDAYVVEGTTKPLAGIRRAAARQMIAAWEAPAFHLTVEVDMTTALTVKTVAPGSTVTDLLVSVCAKALIDHPALNSHYGENGITTFDEVNIGLAVATDAGLTVPNLHRVGGLPLAGIAELRKGAVERARTRRLTMNDVTGGTFTISNLGMLGIDRFDAILNVPQVAILAVASTRQRFVFTEGGGQWRPIAELTLTCDHRAVDGATGAVFLSRIKELLEGAIAD</sequence>
<dbReference type="PANTHER" id="PTHR43178">
    <property type="entry name" value="DIHYDROLIPOAMIDE ACETYLTRANSFERASE COMPONENT OF PYRUVATE DEHYDROGENASE COMPLEX"/>
    <property type="match status" value="1"/>
</dbReference>
<evidence type="ECO:0000259" key="4">
    <source>
        <dbReference type="Pfam" id="PF00198"/>
    </source>
</evidence>
<protein>
    <submittedName>
        <fullName evidence="5">2-oxoacid dehydrogenases acyltransferase (Catalytic domain)</fullName>
    </submittedName>
</protein>